<name>A0ABV5WFS1_9BACI</name>
<dbReference type="Pfam" id="PF13076">
    <property type="entry name" value="Fur_reg_FbpA"/>
    <property type="match status" value="1"/>
</dbReference>
<accession>A0ABV5WFS1</accession>
<organism evidence="1 2">
    <name type="scientific">Ectobacillus funiculus</name>
    <dbReference type="NCBI Taxonomy" id="137993"/>
    <lineage>
        <taxon>Bacteria</taxon>
        <taxon>Bacillati</taxon>
        <taxon>Bacillota</taxon>
        <taxon>Bacilli</taxon>
        <taxon>Bacillales</taxon>
        <taxon>Bacillaceae</taxon>
        <taxon>Ectobacillus</taxon>
    </lineage>
</organism>
<protein>
    <submittedName>
        <fullName evidence="1">Fur-regulated basic protein FbpA</fullName>
    </submittedName>
</protein>
<dbReference type="EMBL" id="JBHMAF010000065">
    <property type="protein sequence ID" value="MFB9759217.1"/>
    <property type="molecule type" value="Genomic_DNA"/>
</dbReference>
<sequence>MSNEFRSALEKRKQYLIDQLIASGIYKKGSKHLFEWTLNDLEREYKCVRRKKN</sequence>
<gene>
    <name evidence="1" type="ORF">ACFFMS_12270</name>
</gene>
<evidence type="ECO:0000313" key="2">
    <source>
        <dbReference type="Proteomes" id="UP001589609"/>
    </source>
</evidence>
<keyword evidence="2" id="KW-1185">Reference proteome</keyword>
<proteinExistence type="predicted"/>
<reference evidence="1 2" key="1">
    <citation type="submission" date="2024-09" db="EMBL/GenBank/DDBJ databases">
        <authorList>
            <person name="Sun Q."/>
            <person name="Mori K."/>
        </authorList>
    </citation>
    <scope>NUCLEOTIDE SEQUENCE [LARGE SCALE GENOMIC DNA]</scope>
    <source>
        <strain evidence="1 2">JCM 11201</strain>
    </source>
</reference>
<evidence type="ECO:0000313" key="1">
    <source>
        <dbReference type="EMBL" id="MFB9759217.1"/>
    </source>
</evidence>
<dbReference type="RefSeq" id="WP_129729295.1">
    <property type="nucleotide sequence ID" value="NZ_JAPCYI010000001.1"/>
</dbReference>
<dbReference type="Proteomes" id="UP001589609">
    <property type="component" value="Unassembled WGS sequence"/>
</dbReference>
<comment type="caution">
    <text evidence="1">The sequence shown here is derived from an EMBL/GenBank/DDBJ whole genome shotgun (WGS) entry which is preliminary data.</text>
</comment>
<dbReference type="InterPro" id="IPR025072">
    <property type="entry name" value="Fur_reg_FbpA"/>
</dbReference>